<organism evidence="1 2">
    <name type="scientific">Lunatimonas lonarensis</name>
    <dbReference type="NCBI Taxonomy" id="1232681"/>
    <lineage>
        <taxon>Bacteria</taxon>
        <taxon>Pseudomonadati</taxon>
        <taxon>Bacteroidota</taxon>
        <taxon>Cytophagia</taxon>
        <taxon>Cytophagales</taxon>
        <taxon>Cyclobacteriaceae</taxon>
    </lineage>
</organism>
<accession>R7ZSC7</accession>
<comment type="caution">
    <text evidence="1">The sequence shown here is derived from an EMBL/GenBank/DDBJ whole genome shotgun (WGS) entry which is preliminary data.</text>
</comment>
<evidence type="ECO:0000313" key="2">
    <source>
        <dbReference type="Proteomes" id="UP000013909"/>
    </source>
</evidence>
<dbReference type="EMBL" id="AQHR01000070">
    <property type="protein sequence ID" value="EON76953.1"/>
    <property type="molecule type" value="Genomic_DNA"/>
</dbReference>
<keyword evidence="2" id="KW-1185">Reference proteome</keyword>
<sequence>MGKPEEAFLRLDLCKITGKINPNRKPYEAINWYEKETEEVYAYLL</sequence>
<dbReference type="Proteomes" id="UP000013909">
    <property type="component" value="Unassembled WGS sequence"/>
</dbReference>
<dbReference type="AlphaFoldDB" id="R7ZSC7"/>
<proteinExistence type="predicted"/>
<name>R7ZSC7_9BACT</name>
<evidence type="ECO:0000313" key="1">
    <source>
        <dbReference type="EMBL" id="EON76953.1"/>
    </source>
</evidence>
<reference evidence="1 2" key="1">
    <citation type="submission" date="2013-02" db="EMBL/GenBank/DDBJ databases">
        <title>A novel strain isolated from Lonar lake, Maharashtra, India.</title>
        <authorList>
            <person name="Singh A."/>
        </authorList>
    </citation>
    <scope>NUCLEOTIDE SEQUENCE [LARGE SCALE GENOMIC DNA]</scope>
    <source>
        <strain evidence="1 2">AK24</strain>
    </source>
</reference>
<gene>
    <name evidence="1" type="ORF">ADIS_2614</name>
</gene>
<protein>
    <submittedName>
        <fullName evidence="1">Uncharacterized protein</fullName>
    </submittedName>
</protein>